<evidence type="ECO:0000313" key="2">
    <source>
        <dbReference type="Proteomes" id="UP000184097"/>
    </source>
</evidence>
<organism evidence="1 2">
    <name type="scientific">Butyrivibrio hungatei DSM 14810</name>
    <dbReference type="NCBI Taxonomy" id="1121132"/>
    <lineage>
        <taxon>Bacteria</taxon>
        <taxon>Bacillati</taxon>
        <taxon>Bacillota</taxon>
        <taxon>Clostridia</taxon>
        <taxon>Lachnospirales</taxon>
        <taxon>Lachnospiraceae</taxon>
        <taxon>Butyrivibrio</taxon>
    </lineage>
</organism>
<dbReference type="RefSeq" id="WP_072703425.1">
    <property type="nucleotide sequence ID" value="NZ_FRDH01000007.1"/>
</dbReference>
<dbReference type="EMBL" id="FRDH01000007">
    <property type="protein sequence ID" value="SHN58674.1"/>
    <property type="molecule type" value="Genomic_DNA"/>
</dbReference>
<protein>
    <submittedName>
        <fullName evidence="1">Uncharacterized protein</fullName>
    </submittedName>
</protein>
<accession>A0A1M7SJQ5</accession>
<sequence>MKKVILPVIAAIMASFLFLCVVDPISHPSYMVGTWNTEHQADYILKSSGICTNKGIPGRWYVKNGYVYLSSLFAYEEAEVVSETQWIMNEDGYKRRWTKVE</sequence>
<reference evidence="1 2" key="1">
    <citation type="submission" date="2016-12" db="EMBL/GenBank/DDBJ databases">
        <authorList>
            <person name="Song W.-J."/>
            <person name="Kurnit D.M."/>
        </authorList>
    </citation>
    <scope>NUCLEOTIDE SEQUENCE [LARGE SCALE GENOMIC DNA]</scope>
    <source>
        <strain evidence="1 2">DSM 14810</strain>
    </source>
</reference>
<gene>
    <name evidence="1" type="ORF">SAMN02745247_01926</name>
</gene>
<dbReference type="AlphaFoldDB" id="A0A1M7SJQ5"/>
<proteinExistence type="predicted"/>
<name>A0A1M7SJQ5_9FIRM</name>
<dbReference type="Proteomes" id="UP000184097">
    <property type="component" value="Unassembled WGS sequence"/>
</dbReference>
<evidence type="ECO:0000313" key="1">
    <source>
        <dbReference type="EMBL" id="SHN58674.1"/>
    </source>
</evidence>